<dbReference type="InterPro" id="IPR023828">
    <property type="entry name" value="Peptidase_S8_Ser-AS"/>
</dbReference>
<dbReference type="Gene3D" id="3.40.50.200">
    <property type="entry name" value="Peptidase S8/S53 domain"/>
    <property type="match status" value="1"/>
</dbReference>
<dbReference type="InterPro" id="IPR036852">
    <property type="entry name" value="Peptidase_S8/S53_dom_sf"/>
</dbReference>
<gene>
    <name evidence="6" type="ORF">HCN51_05105</name>
</gene>
<dbReference type="RefSeq" id="WP_168007226.1">
    <property type="nucleotide sequence ID" value="NZ_JAATEP010000002.1"/>
</dbReference>
<dbReference type="EMBL" id="JAATEP010000002">
    <property type="protein sequence ID" value="NJP88840.1"/>
    <property type="molecule type" value="Genomic_DNA"/>
</dbReference>
<evidence type="ECO:0000313" key="6">
    <source>
        <dbReference type="EMBL" id="NJP88840.1"/>
    </source>
</evidence>
<feature type="domain" description="Peptidase S8/S53" evidence="5">
    <location>
        <begin position="381"/>
        <end position="551"/>
    </location>
</feature>
<feature type="region of interest" description="Disordered" evidence="4">
    <location>
        <begin position="206"/>
        <end position="232"/>
    </location>
</feature>
<evidence type="ECO:0000313" key="7">
    <source>
        <dbReference type="Proteomes" id="UP000696294"/>
    </source>
</evidence>
<evidence type="ECO:0000256" key="1">
    <source>
        <dbReference type="ARBA" id="ARBA00022670"/>
    </source>
</evidence>
<organism evidence="6 7">
    <name type="scientific">Nonomuraea composti</name>
    <dbReference type="NCBI Taxonomy" id="2720023"/>
    <lineage>
        <taxon>Bacteria</taxon>
        <taxon>Bacillati</taxon>
        <taxon>Actinomycetota</taxon>
        <taxon>Actinomycetes</taxon>
        <taxon>Streptosporangiales</taxon>
        <taxon>Streptosporangiaceae</taxon>
        <taxon>Nonomuraea</taxon>
    </lineage>
</organism>
<dbReference type="Pfam" id="PF00082">
    <property type="entry name" value="Peptidase_S8"/>
    <property type="match status" value="1"/>
</dbReference>
<keyword evidence="2" id="KW-0378">Hydrolase</keyword>
<protein>
    <submittedName>
        <fullName evidence="6">S8 family serine peptidase</fullName>
    </submittedName>
</protein>
<feature type="compositionally biased region" description="Basic and acidic residues" evidence="4">
    <location>
        <begin position="206"/>
        <end position="230"/>
    </location>
</feature>
<reference evidence="6 7" key="1">
    <citation type="submission" date="2020-03" db="EMBL/GenBank/DDBJ databases">
        <title>WGS of actinomycetes isolated from Thailand.</title>
        <authorList>
            <person name="Thawai C."/>
        </authorList>
    </citation>
    <scope>NUCLEOTIDE SEQUENCE [LARGE SCALE GENOMIC DNA]</scope>
    <source>
        <strain evidence="6 7">FMUSA5-5</strain>
    </source>
</reference>
<proteinExistence type="predicted"/>
<keyword evidence="7" id="KW-1185">Reference proteome</keyword>
<evidence type="ECO:0000256" key="3">
    <source>
        <dbReference type="ARBA" id="ARBA00022825"/>
    </source>
</evidence>
<dbReference type="Proteomes" id="UP000696294">
    <property type="component" value="Unassembled WGS sequence"/>
</dbReference>
<dbReference type="PRINTS" id="PR00723">
    <property type="entry name" value="SUBTILISIN"/>
</dbReference>
<comment type="caution">
    <text evidence="6">The sequence shown here is derived from an EMBL/GenBank/DDBJ whole genome shotgun (WGS) entry which is preliminary data.</text>
</comment>
<evidence type="ECO:0000256" key="4">
    <source>
        <dbReference type="SAM" id="MobiDB-lite"/>
    </source>
</evidence>
<dbReference type="PROSITE" id="PS00138">
    <property type="entry name" value="SUBTILASE_SER"/>
    <property type="match status" value="1"/>
</dbReference>
<name>A0ABX1AT83_9ACTN</name>
<sequence length="716" mass="77173">MSVHVSVSVPAGALITRDTEITVSCDEAIDARSAQGAIGIRGRRVRVEVTADGRTALVRPDGELPHGRHRLVVGELLSTQGHRLTEPFDVPFTVIDRPLELGARLRVDGHARVVLGEVGTTRVPLGTRPGGPFLDLVKATDEESGEPVELAFDESGRRVEAEAVLGEVGRRYAERHGRIHETLGERLRRARDDERIPVAIWARMPEDAPRFDKDPERAAEEPGPEERRLGEQVARVTRHLRDLVAHAFDDHRAVTDPVAPVVYATMTRDRITDLAGRDEVAALFPHEREGRDDLGDSMKAARSDLAQQNLSLTGRGVRVAVWESGPDDVKDLDIAGSFTATPSTSTHARLTHAVVKNVEADRPHGHAPGCELFSANDYGLEALRWAVRDQGCTVVSQSFHRASEPGSAVLSFDDVYKDWLALHWPYPTIVQAAGNYWEGDADDIHPPEDEYVNHKGYNGLTVGNHDDTAGAMSGDSVFRNPSAPHADRELPELAANGVGVSAVGTTMSGTSFAAPAVAGCVALIQQADAVLRSWPEGCRAIMLAAAGRNPGGSDWQSDLAAHVDASDGSGALDGQEAALIARSRQVRDSSGARRGWDVGTLRSSDIGGDRLATFVHRVSVPRRMLAPRVKVALAWDSSVLELPLFGLPIVSFLAVDLDLLVRAAGGGWVASSGSWDNSYEIAEFAAAPGQTYEIVVRRWSGTADTWYGIAWTVSGL</sequence>
<keyword evidence="3" id="KW-0720">Serine protease</keyword>
<evidence type="ECO:0000259" key="5">
    <source>
        <dbReference type="Pfam" id="PF00082"/>
    </source>
</evidence>
<dbReference type="InterPro" id="IPR000209">
    <property type="entry name" value="Peptidase_S8/S53_dom"/>
</dbReference>
<accession>A0ABX1AT83</accession>
<evidence type="ECO:0000256" key="2">
    <source>
        <dbReference type="ARBA" id="ARBA00022801"/>
    </source>
</evidence>
<dbReference type="InterPro" id="IPR015500">
    <property type="entry name" value="Peptidase_S8_subtilisin-rel"/>
</dbReference>
<dbReference type="CDD" id="cd00306">
    <property type="entry name" value="Peptidases_S8_S53"/>
    <property type="match status" value="1"/>
</dbReference>
<keyword evidence="1" id="KW-0645">Protease</keyword>
<dbReference type="SUPFAM" id="SSF52743">
    <property type="entry name" value="Subtilisin-like"/>
    <property type="match status" value="1"/>
</dbReference>